<proteinExistence type="predicted"/>
<accession>A0ABN9R917</accession>
<gene>
    <name evidence="1" type="ORF">PCOR1329_LOCUS18696</name>
</gene>
<organism evidence="1 2">
    <name type="scientific">Prorocentrum cordatum</name>
    <dbReference type="NCBI Taxonomy" id="2364126"/>
    <lineage>
        <taxon>Eukaryota</taxon>
        <taxon>Sar</taxon>
        <taxon>Alveolata</taxon>
        <taxon>Dinophyceae</taxon>
        <taxon>Prorocentrales</taxon>
        <taxon>Prorocentraceae</taxon>
        <taxon>Prorocentrum</taxon>
    </lineage>
</organism>
<protein>
    <submittedName>
        <fullName evidence="1">Uncharacterized protein</fullName>
    </submittedName>
</protein>
<keyword evidence="2" id="KW-1185">Reference proteome</keyword>
<sequence>MLFGFSGERKVHRVISSVERAAQRSIVWGKSRCTCFASLDVLRAFDHVTVANQSNSMDRLGFPPDLACAVLEAQATCKVDFKVQDVEVCGVSWDRCVRAGSVGAPLGWMCKSIVLFGDLCQSWCRQGVGVPLTAETGRRTFSRAFWADSAPSAPRVLKGDAP</sequence>
<name>A0ABN9R917_9DINO</name>
<evidence type="ECO:0000313" key="1">
    <source>
        <dbReference type="EMBL" id="CAK0815383.1"/>
    </source>
</evidence>
<evidence type="ECO:0000313" key="2">
    <source>
        <dbReference type="Proteomes" id="UP001189429"/>
    </source>
</evidence>
<dbReference type="EMBL" id="CAUYUJ010005899">
    <property type="protein sequence ID" value="CAK0815383.1"/>
    <property type="molecule type" value="Genomic_DNA"/>
</dbReference>
<reference evidence="1" key="1">
    <citation type="submission" date="2023-10" db="EMBL/GenBank/DDBJ databases">
        <authorList>
            <person name="Chen Y."/>
            <person name="Shah S."/>
            <person name="Dougan E. K."/>
            <person name="Thang M."/>
            <person name="Chan C."/>
        </authorList>
    </citation>
    <scope>NUCLEOTIDE SEQUENCE [LARGE SCALE GENOMIC DNA]</scope>
</reference>
<dbReference type="Proteomes" id="UP001189429">
    <property type="component" value="Unassembled WGS sequence"/>
</dbReference>
<comment type="caution">
    <text evidence="1">The sequence shown here is derived from an EMBL/GenBank/DDBJ whole genome shotgun (WGS) entry which is preliminary data.</text>
</comment>